<name>A0A3B0X9X7_9ZZZZ</name>
<dbReference type="EMBL" id="UOFH01000133">
    <property type="protein sequence ID" value="VAW60282.1"/>
    <property type="molecule type" value="Genomic_DNA"/>
</dbReference>
<keyword evidence="2" id="KW-0547">Nucleotide-binding</keyword>
<keyword evidence="1 5" id="KW-0436">Ligase</keyword>
<dbReference type="GO" id="GO:0003746">
    <property type="term" value="F:translation elongation factor activity"/>
    <property type="evidence" value="ECO:0007669"/>
    <property type="project" value="UniProtKB-KW"/>
</dbReference>
<evidence type="ECO:0000259" key="4">
    <source>
        <dbReference type="Pfam" id="PF00152"/>
    </source>
</evidence>
<gene>
    <name evidence="5" type="ORF">MNBD_GAMMA08-1309</name>
</gene>
<keyword evidence="3" id="KW-0067">ATP-binding</keyword>
<protein>
    <submittedName>
        <fullName evidence="5">Translation elongation factor P Lys34--(R)-beta-lysine ligase</fullName>
    </submittedName>
</protein>
<dbReference type="Gene3D" id="3.30.930.10">
    <property type="entry name" value="Bira Bifunctional Protein, Domain 2"/>
    <property type="match status" value="1"/>
</dbReference>
<feature type="domain" description="Aminoacyl-tRNA synthetase class II (D/K/N)" evidence="4">
    <location>
        <begin position="2"/>
        <end position="88"/>
    </location>
</feature>
<dbReference type="AlphaFoldDB" id="A0A3B0X9X7"/>
<dbReference type="InterPro" id="IPR004364">
    <property type="entry name" value="Aa-tRNA-synt_II"/>
</dbReference>
<reference evidence="5" key="1">
    <citation type="submission" date="2018-06" db="EMBL/GenBank/DDBJ databases">
        <authorList>
            <person name="Zhirakovskaya E."/>
        </authorList>
    </citation>
    <scope>NUCLEOTIDE SEQUENCE</scope>
</reference>
<dbReference type="GO" id="GO:0005829">
    <property type="term" value="C:cytosol"/>
    <property type="evidence" value="ECO:0007669"/>
    <property type="project" value="TreeGrafter"/>
</dbReference>
<evidence type="ECO:0000256" key="1">
    <source>
        <dbReference type="ARBA" id="ARBA00022598"/>
    </source>
</evidence>
<keyword evidence="5" id="KW-0251">Elongation factor</keyword>
<accession>A0A3B0X9X7</accession>
<evidence type="ECO:0000256" key="2">
    <source>
        <dbReference type="ARBA" id="ARBA00022741"/>
    </source>
</evidence>
<dbReference type="GO" id="GO:0004824">
    <property type="term" value="F:lysine-tRNA ligase activity"/>
    <property type="evidence" value="ECO:0007669"/>
    <property type="project" value="TreeGrafter"/>
</dbReference>
<keyword evidence="5" id="KW-0648">Protein biosynthesis</keyword>
<evidence type="ECO:0000256" key="3">
    <source>
        <dbReference type="ARBA" id="ARBA00022840"/>
    </source>
</evidence>
<sequence>MSFELFFGELELANGFYELTNAQEQLQRFQKDNEIREQRKQKVMPIDMDLIDALAVGLPNCSGVAIGIDRVLMLVLGAEHIRDVIGFGDEFF</sequence>
<evidence type="ECO:0000313" key="5">
    <source>
        <dbReference type="EMBL" id="VAW60282.1"/>
    </source>
</evidence>
<dbReference type="GO" id="GO:0006430">
    <property type="term" value="P:lysyl-tRNA aminoacylation"/>
    <property type="evidence" value="ECO:0007669"/>
    <property type="project" value="TreeGrafter"/>
</dbReference>
<dbReference type="PANTHER" id="PTHR42918:SF6">
    <property type="entry name" value="ELONGATION FACTOR P--(R)-BETA-LYSINE LIGASE"/>
    <property type="match status" value="1"/>
</dbReference>
<dbReference type="GO" id="GO:0000049">
    <property type="term" value="F:tRNA binding"/>
    <property type="evidence" value="ECO:0007669"/>
    <property type="project" value="TreeGrafter"/>
</dbReference>
<organism evidence="5">
    <name type="scientific">hydrothermal vent metagenome</name>
    <dbReference type="NCBI Taxonomy" id="652676"/>
    <lineage>
        <taxon>unclassified sequences</taxon>
        <taxon>metagenomes</taxon>
        <taxon>ecological metagenomes</taxon>
    </lineage>
</organism>
<proteinExistence type="predicted"/>
<dbReference type="SUPFAM" id="SSF55681">
    <property type="entry name" value="Class II aaRS and biotin synthetases"/>
    <property type="match status" value="1"/>
</dbReference>
<dbReference type="Pfam" id="PF00152">
    <property type="entry name" value="tRNA-synt_2"/>
    <property type="match status" value="1"/>
</dbReference>
<dbReference type="GO" id="GO:0005524">
    <property type="term" value="F:ATP binding"/>
    <property type="evidence" value="ECO:0007669"/>
    <property type="project" value="InterPro"/>
</dbReference>
<dbReference type="PANTHER" id="PTHR42918">
    <property type="entry name" value="LYSYL-TRNA SYNTHETASE"/>
    <property type="match status" value="1"/>
</dbReference>
<dbReference type="InterPro" id="IPR045864">
    <property type="entry name" value="aa-tRNA-synth_II/BPL/LPL"/>
</dbReference>